<evidence type="ECO:0000313" key="2">
    <source>
        <dbReference type="EMBL" id="CAD7395975.1"/>
    </source>
</evidence>
<name>A0A7R9CHQ2_TIMPO</name>
<evidence type="ECO:0000256" key="1">
    <source>
        <dbReference type="SAM" id="MobiDB-lite"/>
    </source>
</evidence>
<dbReference type="AlphaFoldDB" id="A0A7R9CHQ2"/>
<accession>A0A7R9CHQ2</accession>
<feature type="compositionally biased region" description="Pro residues" evidence="1">
    <location>
        <begin position="310"/>
        <end position="323"/>
    </location>
</feature>
<proteinExistence type="predicted"/>
<protein>
    <submittedName>
        <fullName evidence="2">Uncharacterized protein</fullName>
    </submittedName>
</protein>
<feature type="region of interest" description="Disordered" evidence="1">
    <location>
        <begin position="209"/>
        <end position="233"/>
    </location>
</feature>
<dbReference type="EMBL" id="OD000139">
    <property type="protein sequence ID" value="CAD7395975.1"/>
    <property type="molecule type" value="Genomic_DNA"/>
</dbReference>
<gene>
    <name evidence="2" type="ORF">TPSB3V08_LOCUS426</name>
</gene>
<feature type="compositionally biased region" description="Pro residues" evidence="1">
    <location>
        <begin position="272"/>
        <end position="287"/>
    </location>
</feature>
<reference evidence="2" key="1">
    <citation type="submission" date="2020-11" db="EMBL/GenBank/DDBJ databases">
        <authorList>
            <person name="Tran Van P."/>
        </authorList>
    </citation>
    <scope>NUCLEOTIDE SEQUENCE</scope>
</reference>
<sequence length="337" mass="36651">MDSEEEGTAVSNLTCPDNNPQAATEYKAHFHGKDPSNLGMCPPNQPLNLLAGYGLESEPALRKRRVEIHLGKATPSSPKRDSNLDIPVLGSLAQHKTSASANYATETASPSIPTLAVPQSNHVVSIDYHDRNCTPPSLFFFVSPGSTLGRTERASWLRKSQACAEKLLSTEQEVNLLRWLHGLRRHSRVELDCGQQGYGGSDSGWGDWGKKIRKKPPTNTLDRDSNPDIPITDNPVQHKCDAVDYATTVAACQVVFTPLSPPKSPVRVPRISEPPPPPPSSSSPPPCIALLHLFTPLNPPKSGPSRPRISEPPPPSPSSPPPCMMQHTIATRHSYKY</sequence>
<organism evidence="2">
    <name type="scientific">Timema poppense</name>
    <name type="common">Walking stick</name>
    <dbReference type="NCBI Taxonomy" id="170557"/>
    <lineage>
        <taxon>Eukaryota</taxon>
        <taxon>Metazoa</taxon>
        <taxon>Ecdysozoa</taxon>
        <taxon>Arthropoda</taxon>
        <taxon>Hexapoda</taxon>
        <taxon>Insecta</taxon>
        <taxon>Pterygota</taxon>
        <taxon>Neoptera</taxon>
        <taxon>Polyneoptera</taxon>
        <taxon>Phasmatodea</taxon>
        <taxon>Timematodea</taxon>
        <taxon>Timematoidea</taxon>
        <taxon>Timematidae</taxon>
        <taxon>Timema</taxon>
    </lineage>
</organism>
<feature type="compositionally biased region" description="Polar residues" evidence="1">
    <location>
        <begin position="9"/>
        <end position="22"/>
    </location>
</feature>
<feature type="region of interest" description="Disordered" evidence="1">
    <location>
        <begin position="1"/>
        <end position="22"/>
    </location>
</feature>
<feature type="region of interest" description="Disordered" evidence="1">
    <location>
        <begin position="261"/>
        <end position="337"/>
    </location>
</feature>